<feature type="chain" id="PRO_5009937670" description="SoxAX cytochrome complex subunit A" evidence="18">
    <location>
        <begin position="23"/>
        <end position="288"/>
    </location>
</feature>
<evidence type="ECO:0000313" key="20">
    <source>
        <dbReference type="EMBL" id="SIQ12905.1"/>
    </source>
</evidence>
<keyword evidence="9 14" id="KW-0249">Electron transport</keyword>
<keyword evidence="3 14" id="KW-0813">Transport</keyword>
<comment type="cofactor">
    <cofactor evidence="16">
        <name>heme</name>
        <dbReference type="ChEBI" id="CHEBI:30413"/>
    </cofactor>
    <text evidence="16">Binds 2 heme groups per subunit.</text>
</comment>
<dbReference type="GO" id="GO:0016669">
    <property type="term" value="F:oxidoreductase activity, acting on a sulfur group of donors, cytochrome as acceptor"/>
    <property type="evidence" value="ECO:0007669"/>
    <property type="project" value="InterPro"/>
</dbReference>
<comment type="similarity">
    <text evidence="11 14">Belongs to the SoxA family.</text>
</comment>
<keyword evidence="5 14" id="KW-0808">Transferase</keyword>
<evidence type="ECO:0000256" key="9">
    <source>
        <dbReference type="ARBA" id="ARBA00022982"/>
    </source>
</evidence>
<dbReference type="EMBL" id="FTMN01000002">
    <property type="protein sequence ID" value="SIQ12905.1"/>
    <property type="molecule type" value="Genomic_DNA"/>
</dbReference>
<keyword evidence="8 14" id="KW-0574">Periplasm</keyword>
<evidence type="ECO:0000313" key="21">
    <source>
        <dbReference type="Proteomes" id="UP000186895"/>
    </source>
</evidence>
<dbReference type="GO" id="GO:0009055">
    <property type="term" value="F:electron transfer activity"/>
    <property type="evidence" value="ECO:0007669"/>
    <property type="project" value="InterPro"/>
</dbReference>
<keyword evidence="21" id="KW-1185">Reference proteome</keyword>
<dbReference type="SUPFAM" id="SSF46626">
    <property type="entry name" value="Cytochrome c"/>
    <property type="match status" value="2"/>
</dbReference>
<dbReference type="PIRSF" id="PIRSF038455">
    <property type="entry name" value="SoxA"/>
    <property type="match status" value="1"/>
</dbReference>
<evidence type="ECO:0000256" key="7">
    <source>
        <dbReference type="ARBA" id="ARBA00022729"/>
    </source>
</evidence>
<accession>A0A1N6Q8S0</accession>
<name>A0A1N6Q8S0_9GAMM</name>
<evidence type="ECO:0000256" key="8">
    <source>
        <dbReference type="ARBA" id="ARBA00022764"/>
    </source>
</evidence>
<dbReference type="NCBIfam" id="TIGR04484">
    <property type="entry name" value="thiosulf_SoxA"/>
    <property type="match status" value="1"/>
</dbReference>
<organism evidence="20 21">
    <name type="scientific">Marinobacterium stanieri</name>
    <dbReference type="NCBI Taxonomy" id="49186"/>
    <lineage>
        <taxon>Bacteria</taxon>
        <taxon>Pseudomonadati</taxon>
        <taxon>Pseudomonadota</taxon>
        <taxon>Gammaproteobacteria</taxon>
        <taxon>Oceanospirillales</taxon>
        <taxon>Oceanospirillaceae</taxon>
        <taxon>Marinobacterium</taxon>
    </lineage>
</organism>
<keyword evidence="10 14" id="KW-0408">Iron</keyword>
<feature type="binding site" description="axial binding residue" evidence="17">
    <location>
        <position position="249"/>
    </location>
    <ligand>
        <name>heme c</name>
        <dbReference type="ChEBI" id="CHEBI:61717"/>
        <label>2</label>
    </ligand>
    <ligandPart>
        <name>Fe</name>
        <dbReference type="ChEBI" id="CHEBI:18248"/>
    </ligandPart>
</feature>
<feature type="binding site" evidence="16">
    <location>
        <position position="245"/>
    </location>
    <ligand>
        <name>substrate</name>
    </ligand>
</feature>
<evidence type="ECO:0000256" key="11">
    <source>
        <dbReference type="ARBA" id="ARBA00025746"/>
    </source>
</evidence>
<reference evidence="20 21" key="1">
    <citation type="submission" date="2017-01" db="EMBL/GenBank/DDBJ databases">
        <authorList>
            <person name="Mah S.A."/>
            <person name="Swanson W.J."/>
            <person name="Moy G.W."/>
            <person name="Vacquier V.D."/>
        </authorList>
    </citation>
    <scope>NUCLEOTIDE SEQUENCE [LARGE SCALE GENOMIC DNA]</scope>
    <source>
        <strain evidence="20 21">DSM 7027</strain>
    </source>
</reference>
<evidence type="ECO:0000256" key="10">
    <source>
        <dbReference type="ARBA" id="ARBA00023004"/>
    </source>
</evidence>
<gene>
    <name evidence="20" type="ORF">SAMN05421647_102341</name>
</gene>
<evidence type="ECO:0000256" key="17">
    <source>
        <dbReference type="PIRSR" id="PIRSR038455-3"/>
    </source>
</evidence>
<dbReference type="eggNOG" id="COG3258">
    <property type="taxonomic scope" value="Bacteria"/>
</dbReference>
<dbReference type="RefSeq" id="WP_010323679.1">
    <property type="nucleotide sequence ID" value="NZ_FTMN01000002.1"/>
</dbReference>
<comment type="subcellular location">
    <subcellularLocation>
        <location evidence="1 14">Periplasm</location>
    </subcellularLocation>
</comment>
<feature type="active site" description="Cysteine persulfide intermediate" evidence="15">
    <location>
        <position position="249"/>
    </location>
</feature>
<evidence type="ECO:0000256" key="5">
    <source>
        <dbReference type="ARBA" id="ARBA00022679"/>
    </source>
</evidence>
<dbReference type="GO" id="GO:0019417">
    <property type="term" value="P:sulfur oxidation"/>
    <property type="evidence" value="ECO:0007669"/>
    <property type="project" value="InterPro"/>
</dbReference>
<evidence type="ECO:0000256" key="13">
    <source>
        <dbReference type="ARBA" id="ARBA00048423"/>
    </source>
</evidence>
<feature type="binding site" description="covalent" evidence="16">
    <location>
        <position position="202"/>
    </location>
    <ligand>
        <name>heme c</name>
        <dbReference type="ChEBI" id="CHEBI:61717"/>
        <label>2</label>
    </ligand>
</feature>
<evidence type="ECO:0000256" key="6">
    <source>
        <dbReference type="ARBA" id="ARBA00022723"/>
    </source>
</evidence>
<dbReference type="InterPro" id="IPR036909">
    <property type="entry name" value="Cyt_c-like_dom_sf"/>
</dbReference>
<dbReference type="AlphaFoldDB" id="A0A1N6Q8S0"/>
<evidence type="ECO:0000256" key="15">
    <source>
        <dbReference type="PIRSR" id="PIRSR038455-1"/>
    </source>
</evidence>
<feature type="binding site" description="axial binding residue" evidence="17">
    <location>
        <position position="206"/>
    </location>
    <ligand>
        <name>heme c</name>
        <dbReference type="ChEBI" id="CHEBI:61717"/>
        <label>2</label>
    </ligand>
    <ligandPart>
        <name>Fe</name>
        <dbReference type="ChEBI" id="CHEBI:18248"/>
    </ligandPart>
</feature>
<dbReference type="EC" id="2.8.5.2" evidence="14"/>
<comment type="catalytic activity">
    <reaction evidence="12 14">
        <text>L-cysteinyl-[SoxY protein] + thiosulfate + 2 Fe(III)-[cytochrome c] = S-sulfosulfanyl-L-cysteinyl-[SoxY protein] + 2 Fe(II)-[cytochrome c] + 2 H(+)</text>
        <dbReference type="Rhea" id="RHEA:56720"/>
        <dbReference type="Rhea" id="RHEA-COMP:10350"/>
        <dbReference type="Rhea" id="RHEA-COMP:14328"/>
        <dbReference type="Rhea" id="RHEA-COMP:14399"/>
        <dbReference type="Rhea" id="RHEA-COMP:14691"/>
        <dbReference type="ChEBI" id="CHEBI:15378"/>
        <dbReference type="ChEBI" id="CHEBI:29033"/>
        <dbReference type="ChEBI" id="CHEBI:29034"/>
        <dbReference type="ChEBI" id="CHEBI:29950"/>
        <dbReference type="ChEBI" id="CHEBI:33542"/>
        <dbReference type="ChEBI" id="CHEBI:139321"/>
        <dbReference type="EC" id="2.8.5.2"/>
    </reaction>
</comment>
<evidence type="ECO:0000256" key="16">
    <source>
        <dbReference type="PIRSR" id="PIRSR038455-2"/>
    </source>
</evidence>
<keyword evidence="7 18" id="KW-0732">Signal</keyword>
<dbReference type="GO" id="GO:0046872">
    <property type="term" value="F:metal ion binding"/>
    <property type="evidence" value="ECO:0007669"/>
    <property type="project" value="UniProtKB-KW"/>
</dbReference>
<comment type="subunit">
    <text evidence="2 14">Heterodimer of SoxA and SoxX.</text>
</comment>
<protein>
    <recommendedName>
        <fullName evidence="14">SoxAX cytochrome complex subunit A</fullName>
        <ecNumber evidence="14">2.8.5.2</ecNumber>
    </recommendedName>
    <alternativeName>
        <fullName evidence="14">Protein SoxA</fullName>
    </alternativeName>
    <alternativeName>
        <fullName evidence="14">Sulfur oxidizing protein A</fullName>
    </alternativeName>
    <alternativeName>
        <fullName evidence="14">Thiosulfate-oxidizing multienzyme system protein SoxA</fullName>
    </alternativeName>
</protein>
<dbReference type="InterPro" id="IPR025710">
    <property type="entry name" value="SoxA"/>
</dbReference>
<keyword evidence="4 14" id="KW-0349">Heme</keyword>
<dbReference type="Pfam" id="PF21342">
    <property type="entry name" value="SoxA-TsdA_cyt-c"/>
    <property type="match status" value="1"/>
</dbReference>
<evidence type="ECO:0000256" key="4">
    <source>
        <dbReference type="ARBA" id="ARBA00022617"/>
    </source>
</evidence>
<dbReference type="InterPro" id="IPR009056">
    <property type="entry name" value="Cyt_c-like_dom"/>
</dbReference>
<dbReference type="GO" id="GO:0020037">
    <property type="term" value="F:heme binding"/>
    <property type="evidence" value="ECO:0007669"/>
    <property type="project" value="InterPro"/>
</dbReference>
<dbReference type="Gene3D" id="1.10.760.10">
    <property type="entry name" value="Cytochrome c-like domain"/>
    <property type="match status" value="2"/>
</dbReference>
<evidence type="ECO:0000256" key="12">
    <source>
        <dbReference type="ARBA" id="ARBA00048077"/>
    </source>
</evidence>
<feature type="binding site" description="covalent" evidence="16">
    <location>
        <position position="205"/>
    </location>
    <ligand>
        <name>heme c</name>
        <dbReference type="ChEBI" id="CHEBI:61717"/>
        <label>2</label>
    </ligand>
</feature>
<dbReference type="STRING" id="49186.SAMN05421647_102341"/>
<dbReference type="GO" id="GO:0016740">
    <property type="term" value="F:transferase activity"/>
    <property type="evidence" value="ECO:0007669"/>
    <property type="project" value="UniProtKB-KW"/>
</dbReference>
<comment type="catalytic activity">
    <reaction evidence="13 14">
        <text>S-sulfanyl-L-cysteinyl-[SoxY protein] + thiosulfate + 2 Fe(III)-[cytochrome c] = S-(2-sulfodisulfanyl)-L-cysteinyl-[SoxY protein] + 2 Fe(II)-[cytochrome c] + 2 H(+)</text>
        <dbReference type="Rhea" id="RHEA:51224"/>
        <dbReference type="Rhea" id="RHEA-COMP:10350"/>
        <dbReference type="Rhea" id="RHEA-COMP:14399"/>
        <dbReference type="Rhea" id="RHEA-COMP:14689"/>
        <dbReference type="Rhea" id="RHEA-COMP:14690"/>
        <dbReference type="ChEBI" id="CHEBI:15378"/>
        <dbReference type="ChEBI" id="CHEBI:29033"/>
        <dbReference type="ChEBI" id="CHEBI:29034"/>
        <dbReference type="ChEBI" id="CHEBI:33542"/>
        <dbReference type="ChEBI" id="CHEBI:61963"/>
        <dbReference type="ChEBI" id="CHEBI:140664"/>
        <dbReference type="EC" id="2.8.5.2"/>
    </reaction>
</comment>
<evidence type="ECO:0000256" key="3">
    <source>
        <dbReference type="ARBA" id="ARBA00022448"/>
    </source>
</evidence>
<evidence type="ECO:0000256" key="2">
    <source>
        <dbReference type="ARBA" id="ARBA00011530"/>
    </source>
</evidence>
<dbReference type="GO" id="GO:0070069">
    <property type="term" value="C:cytochrome complex"/>
    <property type="evidence" value="ECO:0007669"/>
    <property type="project" value="InterPro"/>
</dbReference>
<evidence type="ECO:0000256" key="18">
    <source>
        <dbReference type="SAM" id="SignalP"/>
    </source>
</evidence>
<feature type="domain" description="Cytochrome c" evidence="19">
    <location>
        <begin position="87"/>
        <end position="167"/>
    </location>
</feature>
<proteinExistence type="inferred from homology"/>
<evidence type="ECO:0000256" key="14">
    <source>
        <dbReference type="PIRNR" id="PIRNR038455"/>
    </source>
</evidence>
<evidence type="ECO:0000256" key="1">
    <source>
        <dbReference type="ARBA" id="ARBA00004418"/>
    </source>
</evidence>
<dbReference type="GO" id="GO:0042597">
    <property type="term" value="C:periplasmic space"/>
    <property type="evidence" value="ECO:0007669"/>
    <property type="project" value="UniProtKB-SubCell"/>
</dbReference>
<feature type="binding site" description="covalent" evidence="16">
    <location>
        <position position="105"/>
    </location>
    <ligand>
        <name>heme c</name>
        <dbReference type="ChEBI" id="CHEBI:61717"/>
        <label>1</label>
    </ligand>
</feature>
<feature type="signal peptide" evidence="18">
    <location>
        <begin position="1"/>
        <end position="22"/>
    </location>
</feature>
<sequence length="288" mass="32823">MKTIKTLLLGLGLTALAPLTQAAESGFTLETVDPEADRKALQEFYQNRFPGVPLEEYVNGIYAIDPPSREQWDALMEFPPYEFDLEEGQVLFETPFANGKSYADCFENGGIGIRQNYPYWNKEEGTVKTLEQEINECREQNGEKPLKWKKGAIAQISAYMAWTSRDNVIDIKIPEDDPRALQAYLDGKQFFYAKRGQLNLSCANCHLQGSRRLIRADLPGPMLGQPTHFPVYRSKWGEIGTLHRRYEGCHRDSRSVPLPPQSEEFRKLEYFQTYMSNGLVVNGPGARK</sequence>
<keyword evidence="6 14" id="KW-0479">Metal-binding</keyword>
<dbReference type="Proteomes" id="UP000186895">
    <property type="component" value="Unassembled WGS sequence"/>
</dbReference>
<evidence type="ECO:0000259" key="19">
    <source>
        <dbReference type="Pfam" id="PF21342"/>
    </source>
</evidence>
<feature type="binding site" description="axial binding residue" evidence="17">
    <location>
        <position position="137"/>
    </location>
    <ligand>
        <name>heme c</name>
        <dbReference type="ChEBI" id="CHEBI:61717"/>
        <label>1</label>
    </ligand>
    <ligandPart>
        <name>Fe</name>
        <dbReference type="ChEBI" id="CHEBI:18248"/>
    </ligandPart>
</feature>